<keyword evidence="2" id="KW-1185">Reference proteome</keyword>
<accession>A0ABQ7VE72</accession>
<evidence type="ECO:0000313" key="2">
    <source>
        <dbReference type="Proteomes" id="UP000826656"/>
    </source>
</evidence>
<evidence type="ECO:0000313" key="1">
    <source>
        <dbReference type="EMBL" id="KAH0761648.1"/>
    </source>
</evidence>
<protein>
    <submittedName>
        <fullName evidence="1">Uncharacterized protein</fullName>
    </submittedName>
</protein>
<proteinExistence type="predicted"/>
<dbReference type="EMBL" id="JAIVGD010000013">
    <property type="protein sequence ID" value="KAH0761648.1"/>
    <property type="molecule type" value="Genomic_DNA"/>
</dbReference>
<name>A0ABQ7VE72_SOLTU</name>
<gene>
    <name evidence="1" type="ORF">KY290_017721</name>
</gene>
<dbReference type="Proteomes" id="UP000826656">
    <property type="component" value="Unassembled WGS sequence"/>
</dbReference>
<comment type="caution">
    <text evidence="1">The sequence shown here is derived from an EMBL/GenBank/DDBJ whole genome shotgun (WGS) entry which is preliminary data.</text>
</comment>
<organism evidence="1 2">
    <name type="scientific">Solanum tuberosum</name>
    <name type="common">Potato</name>
    <dbReference type="NCBI Taxonomy" id="4113"/>
    <lineage>
        <taxon>Eukaryota</taxon>
        <taxon>Viridiplantae</taxon>
        <taxon>Streptophyta</taxon>
        <taxon>Embryophyta</taxon>
        <taxon>Tracheophyta</taxon>
        <taxon>Spermatophyta</taxon>
        <taxon>Magnoliopsida</taxon>
        <taxon>eudicotyledons</taxon>
        <taxon>Gunneridae</taxon>
        <taxon>Pentapetalae</taxon>
        <taxon>asterids</taxon>
        <taxon>lamiids</taxon>
        <taxon>Solanales</taxon>
        <taxon>Solanaceae</taxon>
        <taxon>Solanoideae</taxon>
        <taxon>Solaneae</taxon>
        <taxon>Solanum</taxon>
    </lineage>
</organism>
<sequence length="101" mass="11027">MVVACCRWVSRAHGVEDVRGGFSVSMRRRRKGCFRCGSPEFLVGEGRWVEGSRPVGSIWVFSGDILAGEKRQLFFAGVGWFQVGLVAGQKVDDGGCESGKK</sequence>
<reference evidence="1 2" key="1">
    <citation type="journal article" date="2021" name="bioRxiv">
        <title>Chromosome-scale and haplotype-resolved genome assembly of a tetraploid potato cultivar.</title>
        <authorList>
            <person name="Sun H."/>
            <person name="Jiao W.-B."/>
            <person name="Krause K."/>
            <person name="Campoy J.A."/>
            <person name="Goel M."/>
            <person name="Folz-Donahue K."/>
            <person name="Kukat C."/>
            <person name="Huettel B."/>
            <person name="Schneeberger K."/>
        </authorList>
    </citation>
    <scope>NUCLEOTIDE SEQUENCE [LARGE SCALE GENOMIC DNA]</scope>
    <source>
        <strain evidence="1">SolTubOtavaFocal</strain>
        <tissue evidence="1">Leaves</tissue>
    </source>
</reference>